<organism evidence="4 5">
    <name type="scientific">Hydrogenothermus marinus</name>
    <dbReference type="NCBI Taxonomy" id="133270"/>
    <lineage>
        <taxon>Bacteria</taxon>
        <taxon>Pseudomonadati</taxon>
        <taxon>Aquificota</taxon>
        <taxon>Aquificia</taxon>
        <taxon>Aquificales</taxon>
        <taxon>Hydrogenothermaceae</taxon>
        <taxon>Hydrogenothermus</taxon>
    </lineage>
</organism>
<feature type="coiled-coil region" evidence="3">
    <location>
        <begin position="7"/>
        <end position="34"/>
    </location>
</feature>
<dbReference type="RefSeq" id="WP_121922468.1">
    <property type="nucleotide sequence ID" value="NZ_REFO01000010.1"/>
</dbReference>
<dbReference type="GO" id="GO:0005829">
    <property type="term" value="C:cytosol"/>
    <property type="evidence" value="ECO:0007669"/>
    <property type="project" value="TreeGrafter"/>
</dbReference>
<dbReference type="PANTHER" id="PTHR33449:SF1">
    <property type="entry name" value="NUCLEOID-ASSOCIATED PROTEIN YBAB"/>
    <property type="match status" value="1"/>
</dbReference>
<dbReference type="NCBIfam" id="TIGR00103">
    <property type="entry name" value="DNA_YbaB_EbfC"/>
    <property type="match status" value="1"/>
</dbReference>
<proteinExistence type="inferred from homology"/>
<sequence length="110" mass="12194">MFNFGDLGNMMKMLKDLQENVKKAKEELKKEEIEVEVGGGMLKIVENGLGEVIDIQIDKSLLNEENEEVLKDLLIAALNEANARAKEVMSKKMTEASGLPANLPGMDNLF</sequence>
<comment type="similarity">
    <text evidence="2">Belongs to the YbaB/EbfC family.</text>
</comment>
<evidence type="ECO:0000256" key="1">
    <source>
        <dbReference type="ARBA" id="ARBA00023125"/>
    </source>
</evidence>
<dbReference type="OrthoDB" id="9795263at2"/>
<evidence type="ECO:0000313" key="5">
    <source>
        <dbReference type="Proteomes" id="UP000280842"/>
    </source>
</evidence>
<dbReference type="HAMAP" id="MF_00274">
    <property type="entry name" value="DNA_YbaB_EbfC"/>
    <property type="match status" value="1"/>
</dbReference>
<dbReference type="Pfam" id="PF02575">
    <property type="entry name" value="YbaB_DNA_bd"/>
    <property type="match status" value="1"/>
</dbReference>
<comment type="function">
    <text evidence="2">Binds to DNA and alters its conformation. May be involved in regulation of gene expression, nucleoid organization and DNA protection.</text>
</comment>
<dbReference type="AlphaFoldDB" id="A0A3M0BT52"/>
<dbReference type="EMBL" id="REFO01000010">
    <property type="protein sequence ID" value="RMA97695.1"/>
    <property type="molecule type" value="Genomic_DNA"/>
</dbReference>
<dbReference type="Proteomes" id="UP000280842">
    <property type="component" value="Unassembled WGS sequence"/>
</dbReference>
<name>A0A3M0BT52_9AQUI</name>
<dbReference type="InterPro" id="IPR004401">
    <property type="entry name" value="YbaB/EbfC"/>
</dbReference>
<dbReference type="PANTHER" id="PTHR33449">
    <property type="entry name" value="NUCLEOID-ASSOCIATED PROTEIN YBAB"/>
    <property type="match status" value="1"/>
</dbReference>
<keyword evidence="3" id="KW-0175">Coiled coil</keyword>
<comment type="caution">
    <text evidence="4">The sequence shown here is derived from an EMBL/GenBank/DDBJ whole genome shotgun (WGS) entry which is preliminary data.</text>
</comment>
<dbReference type="GO" id="GO:0043590">
    <property type="term" value="C:bacterial nucleoid"/>
    <property type="evidence" value="ECO:0007669"/>
    <property type="project" value="UniProtKB-UniRule"/>
</dbReference>
<keyword evidence="1 2" id="KW-0238">DNA-binding</keyword>
<protein>
    <recommendedName>
        <fullName evidence="2">Nucleoid-associated protein CLV39_0318</fullName>
    </recommendedName>
</protein>
<dbReference type="SUPFAM" id="SSF82607">
    <property type="entry name" value="YbaB-like"/>
    <property type="match status" value="1"/>
</dbReference>
<dbReference type="InterPro" id="IPR036894">
    <property type="entry name" value="YbaB-like_sf"/>
</dbReference>
<evidence type="ECO:0000313" key="4">
    <source>
        <dbReference type="EMBL" id="RMA97695.1"/>
    </source>
</evidence>
<dbReference type="GO" id="GO:0003677">
    <property type="term" value="F:DNA binding"/>
    <property type="evidence" value="ECO:0007669"/>
    <property type="project" value="UniProtKB-UniRule"/>
</dbReference>
<reference evidence="4 5" key="1">
    <citation type="submission" date="2018-10" db="EMBL/GenBank/DDBJ databases">
        <title>Genomic Encyclopedia of Archaeal and Bacterial Type Strains, Phase II (KMG-II): from individual species to whole genera.</title>
        <authorList>
            <person name="Goeker M."/>
        </authorList>
    </citation>
    <scope>NUCLEOTIDE SEQUENCE [LARGE SCALE GENOMIC DNA]</scope>
    <source>
        <strain evidence="4 5">VM1</strain>
    </source>
</reference>
<evidence type="ECO:0000256" key="2">
    <source>
        <dbReference type="HAMAP-Rule" id="MF_00274"/>
    </source>
</evidence>
<keyword evidence="5" id="KW-1185">Reference proteome</keyword>
<comment type="subunit">
    <text evidence="2">Homodimer.</text>
</comment>
<gene>
    <name evidence="4" type="ORF">CLV39_0318</name>
</gene>
<evidence type="ECO:0000256" key="3">
    <source>
        <dbReference type="SAM" id="Coils"/>
    </source>
</evidence>
<accession>A0A3M0BT52</accession>
<keyword evidence="2" id="KW-0963">Cytoplasm</keyword>
<comment type="subcellular location">
    <subcellularLocation>
        <location evidence="2">Cytoplasm</location>
        <location evidence="2">Nucleoid</location>
    </subcellularLocation>
</comment>
<dbReference type="PIRSF" id="PIRSF004555">
    <property type="entry name" value="UCP004555"/>
    <property type="match status" value="1"/>
</dbReference>
<dbReference type="Gene3D" id="3.30.1310.10">
    <property type="entry name" value="Nucleoid-associated protein YbaB-like domain"/>
    <property type="match status" value="1"/>
</dbReference>